<name>A0A093V4A5_TALMA</name>
<dbReference type="EMBL" id="JPOX01000057">
    <property type="protein sequence ID" value="KFX41561.1"/>
    <property type="molecule type" value="Genomic_DNA"/>
</dbReference>
<gene>
    <name evidence="1" type="ORF">GQ26_0570140</name>
</gene>
<comment type="caution">
    <text evidence="1">The sequence shown here is derived from an EMBL/GenBank/DDBJ whole genome shotgun (WGS) entry which is preliminary data.</text>
</comment>
<sequence>MVNKYYLIA</sequence>
<proteinExistence type="predicted"/>
<evidence type="ECO:0000313" key="1">
    <source>
        <dbReference type="EMBL" id="KFX41561.1"/>
    </source>
</evidence>
<reference evidence="1" key="1">
    <citation type="journal article" date="2014" name="PLoS Genet.">
        <title>Signature Gene Expression Reveals Novel Clues to the Molecular Mechanisms of Dimorphic Transition in Penicillium marneffei.</title>
        <authorList>
            <person name="Yang E."/>
            <person name="Wang G."/>
            <person name="Cai J."/>
            <person name="Woo P.C."/>
            <person name="Lau S.K."/>
            <person name="Yuen K.-Y."/>
            <person name="Chow W.-N."/>
            <person name="Lin X."/>
        </authorList>
    </citation>
    <scope>NUCLEOTIDE SEQUENCE [LARGE SCALE GENOMIC DNA]</scope>
    <source>
        <strain evidence="1">PM1</strain>
    </source>
</reference>
<protein>
    <submittedName>
        <fullName evidence="1">Uncharacterized protein</fullName>
    </submittedName>
</protein>
<organism evidence="1">
    <name type="scientific">Talaromyces marneffei PM1</name>
    <dbReference type="NCBI Taxonomy" id="1077442"/>
    <lineage>
        <taxon>Eukaryota</taxon>
        <taxon>Fungi</taxon>
        <taxon>Dikarya</taxon>
        <taxon>Ascomycota</taxon>
        <taxon>Pezizomycotina</taxon>
        <taxon>Eurotiomycetes</taxon>
        <taxon>Eurotiomycetidae</taxon>
        <taxon>Eurotiales</taxon>
        <taxon>Trichocomaceae</taxon>
        <taxon>Talaromyces</taxon>
        <taxon>Talaromyces sect. Talaromyces</taxon>
    </lineage>
</organism>
<dbReference type="HOGENOM" id="CLU_3439003_0_0_1"/>
<accession>A0A093V4A5</accession>